<gene>
    <name evidence="2" type="ORF">EPI10_001773</name>
</gene>
<reference evidence="3" key="1">
    <citation type="journal article" date="2019" name="Plant Biotechnol. J.">
        <title>Genome sequencing of the Australian wild diploid species Gossypium australe highlights disease resistance and delayed gland morphogenesis.</title>
        <authorList>
            <person name="Cai Y."/>
            <person name="Cai X."/>
            <person name="Wang Q."/>
            <person name="Wang P."/>
            <person name="Zhang Y."/>
            <person name="Cai C."/>
            <person name="Xu Y."/>
            <person name="Wang K."/>
            <person name="Zhou Z."/>
            <person name="Wang C."/>
            <person name="Geng S."/>
            <person name="Li B."/>
            <person name="Dong Q."/>
            <person name="Hou Y."/>
            <person name="Wang H."/>
            <person name="Ai P."/>
            <person name="Liu Z."/>
            <person name="Yi F."/>
            <person name="Sun M."/>
            <person name="An G."/>
            <person name="Cheng J."/>
            <person name="Zhang Y."/>
            <person name="Shi Q."/>
            <person name="Xie Y."/>
            <person name="Shi X."/>
            <person name="Chang Y."/>
            <person name="Huang F."/>
            <person name="Chen Y."/>
            <person name="Hong S."/>
            <person name="Mi L."/>
            <person name="Sun Q."/>
            <person name="Zhang L."/>
            <person name="Zhou B."/>
            <person name="Peng R."/>
            <person name="Zhang X."/>
            <person name="Liu F."/>
        </authorList>
    </citation>
    <scope>NUCLEOTIDE SEQUENCE [LARGE SCALE GENOMIC DNA]</scope>
    <source>
        <strain evidence="3">cv. PA1801</strain>
    </source>
</reference>
<dbReference type="PANTHER" id="PTHR46148:SF44">
    <property type="entry name" value="GAG-POL POLYPROTEIN"/>
    <property type="match status" value="1"/>
</dbReference>
<dbReference type="GO" id="GO:0003676">
    <property type="term" value="F:nucleic acid binding"/>
    <property type="evidence" value="ECO:0007669"/>
    <property type="project" value="InterPro"/>
</dbReference>
<dbReference type="EMBL" id="SMMG02000007">
    <property type="protein sequence ID" value="KAA3466701.1"/>
    <property type="molecule type" value="Genomic_DNA"/>
</dbReference>
<protein>
    <submittedName>
        <fullName evidence="2">DNA/RNA polymerases superfamily protein</fullName>
    </submittedName>
</protein>
<sequence>MLQCCVIEFEGNQEKYLLLAEFAYNNSYQSSIKMAPYNAFYECKCISLLYWLELKERKLVGKTEDKVRIIRDNLKAASDILPWRKVLHFSRKGKLSSRFIEPYETLERIRPVTYQLALPLKLDRIHNVFHVSMLCCYRSDLSQFLSPNDIELQLNLT</sequence>
<feature type="domain" description="Tf2-1-like SH3-like" evidence="1">
    <location>
        <begin position="84"/>
        <end position="137"/>
    </location>
</feature>
<evidence type="ECO:0000313" key="2">
    <source>
        <dbReference type="EMBL" id="KAA3466701.1"/>
    </source>
</evidence>
<organism evidence="2 3">
    <name type="scientific">Gossypium australe</name>
    <dbReference type="NCBI Taxonomy" id="47621"/>
    <lineage>
        <taxon>Eukaryota</taxon>
        <taxon>Viridiplantae</taxon>
        <taxon>Streptophyta</taxon>
        <taxon>Embryophyta</taxon>
        <taxon>Tracheophyta</taxon>
        <taxon>Spermatophyta</taxon>
        <taxon>Magnoliopsida</taxon>
        <taxon>eudicotyledons</taxon>
        <taxon>Gunneridae</taxon>
        <taxon>Pentapetalae</taxon>
        <taxon>rosids</taxon>
        <taxon>malvids</taxon>
        <taxon>Malvales</taxon>
        <taxon>Malvaceae</taxon>
        <taxon>Malvoideae</taxon>
        <taxon>Gossypium</taxon>
    </lineage>
</organism>
<dbReference type="Pfam" id="PF24626">
    <property type="entry name" value="SH3_Tf2-1"/>
    <property type="match status" value="1"/>
</dbReference>
<dbReference type="PANTHER" id="PTHR46148">
    <property type="entry name" value="CHROMO DOMAIN-CONTAINING PROTEIN"/>
    <property type="match status" value="1"/>
</dbReference>
<dbReference type="InterPro" id="IPR036397">
    <property type="entry name" value="RNaseH_sf"/>
</dbReference>
<dbReference type="Proteomes" id="UP000325315">
    <property type="component" value="Unassembled WGS sequence"/>
</dbReference>
<dbReference type="OrthoDB" id="996762at2759"/>
<dbReference type="AlphaFoldDB" id="A0A5B6VCG2"/>
<comment type="caution">
    <text evidence="2">The sequence shown here is derived from an EMBL/GenBank/DDBJ whole genome shotgun (WGS) entry which is preliminary data.</text>
</comment>
<name>A0A5B6VCG2_9ROSI</name>
<keyword evidence="3" id="KW-1185">Reference proteome</keyword>
<accession>A0A5B6VCG2</accession>
<dbReference type="InterPro" id="IPR056924">
    <property type="entry name" value="SH3_Tf2-1"/>
</dbReference>
<proteinExistence type="predicted"/>
<evidence type="ECO:0000313" key="3">
    <source>
        <dbReference type="Proteomes" id="UP000325315"/>
    </source>
</evidence>
<dbReference type="Gene3D" id="3.30.420.10">
    <property type="entry name" value="Ribonuclease H-like superfamily/Ribonuclease H"/>
    <property type="match status" value="1"/>
</dbReference>
<evidence type="ECO:0000259" key="1">
    <source>
        <dbReference type="Pfam" id="PF24626"/>
    </source>
</evidence>